<dbReference type="InterPro" id="IPR011453">
    <property type="entry name" value="DUF1559"/>
</dbReference>
<dbReference type="OrthoDB" id="261734at2"/>
<comment type="caution">
    <text evidence="2">The sequence shown here is derived from an EMBL/GenBank/DDBJ whole genome shotgun (WGS) entry which is preliminary data.</text>
</comment>
<reference evidence="2 3" key="1">
    <citation type="submission" date="2018-02" db="EMBL/GenBank/DDBJ databases">
        <title>Comparative genomes isolates from brazilian mangrove.</title>
        <authorList>
            <person name="Araujo J.E."/>
            <person name="Taketani R.G."/>
            <person name="Silva M.C.P."/>
            <person name="Loureco M.V."/>
            <person name="Andreote F.D."/>
        </authorList>
    </citation>
    <scope>NUCLEOTIDE SEQUENCE [LARGE SCALE GENOMIC DNA]</scope>
    <source>
        <strain evidence="2 3">Nap-Phe MGV</strain>
    </source>
</reference>
<evidence type="ECO:0000313" key="3">
    <source>
        <dbReference type="Proteomes" id="UP000237819"/>
    </source>
</evidence>
<organism evidence="2 3">
    <name type="scientific">Blastopirellula marina</name>
    <dbReference type="NCBI Taxonomy" id="124"/>
    <lineage>
        <taxon>Bacteria</taxon>
        <taxon>Pseudomonadati</taxon>
        <taxon>Planctomycetota</taxon>
        <taxon>Planctomycetia</taxon>
        <taxon>Pirellulales</taxon>
        <taxon>Pirellulaceae</taxon>
        <taxon>Blastopirellula</taxon>
    </lineage>
</organism>
<feature type="domain" description="DUF1559" evidence="1">
    <location>
        <begin position="48"/>
        <end position="309"/>
    </location>
</feature>
<dbReference type="AlphaFoldDB" id="A0A2S8GTD4"/>
<dbReference type="EMBL" id="PUHZ01000004">
    <property type="protein sequence ID" value="PQO47685.1"/>
    <property type="molecule type" value="Genomic_DNA"/>
</dbReference>
<dbReference type="NCBIfam" id="TIGR04294">
    <property type="entry name" value="pre_pil_HX9DG"/>
    <property type="match status" value="1"/>
</dbReference>
<name>A0A2S8GTD4_9BACT</name>
<accession>A0A2S8GTD4</accession>
<evidence type="ECO:0000313" key="2">
    <source>
        <dbReference type="EMBL" id="PQO47685.1"/>
    </source>
</evidence>
<dbReference type="InterPro" id="IPR027558">
    <property type="entry name" value="Pre_pil_HX9DG_C"/>
</dbReference>
<dbReference type="Proteomes" id="UP000237819">
    <property type="component" value="Unassembled WGS sequence"/>
</dbReference>
<sequence length="330" mass="35335">MKRLKSNSIFQRRRGMTLVDLLTVSVGLLLIAAVLLPAVSQATASSERQTCTENLRKLGTAFHDFAETRQGFPPRRTGIGAKLPYGGWGAQILPLVRPDLGDQFDSGLDYYDEANQAVASKSIDVFVCPSSPKDRTLTVTASTSPGSRNPDKSLVFSFKPGLNDYIAANGLWMPDSGYGVNWSSGGRGSQHQAMTDSVTTPFHKITDGLANTILVVEKGGLPDEWIKGKRLNESSPIGGENSRGTWAGFGSIVIGVFDGETGKSRGGKGDSSDCTVNCNNFHGIYGFHNEGANILLCDGSVRFVTPELDGLTLGRLITCDDGQPIDPRAF</sequence>
<dbReference type="RefSeq" id="WP_105333945.1">
    <property type="nucleotide sequence ID" value="NZ_PUHZ01000004.1"/>
</dbReference>
<evidence type="ECO:0000259" key="1">
    <source>
        <dbReference type="Pfam" id="PF07596"/>
    </source>
</evidence>
<dbReference type="Pfam" id="PF07596">
    <property type="entry name" value="SBP_bac_10"/>
    <property type="match status" value="1"/>
</dbReference>
<protein>
    <recommendedName>
        <fullName evidence="1">DUF1559 domain-containing protein</fullName>
    </recommendedName>
</protein>
<dbReference type="PANTHER" id="PTHR30093:SF2">
    <property type="entry name" value="TYPE II SECRETION SYSTEM PROTEIN H"/>
    <property type="match status" value="1"/>
</dbReference>
<dbReference type="PANTHER" id="PTHR30093">
    <property type="entry name" value="GENERAL SECRETION PATHWAY PROTEIN G"/>
    <property type="match status" value="1"/>
</dbReference>
<dbReference type="SUPFAM" id="SSF54523">
    <property type="entry name" value="Pili subunits"/>
    <property type="match status" value="1"/>
</dbReference>
<proteinExistence type="predicted"/>
<gene>
    <name evidence="2" type="ORF">C5Y93_03250</name>
</gene>
<dbReference type="InterPro" id="IPR045584">
    <property type="entry name" value="Pilin-like"/>
</dbReference>